<feature type="coiled-coil region" evidence="1">
    <location>
        <begin position="25"/>
        <end position="70"/>
    </location>
</feature>
<dbReference type="EMBL" id="KZ309122">
    <property type="protein sequence ID" value="KAG8237062.1"/>
    <property type="molecule type" value="Genomic_DNA"/>
</dbReference>
<feature type="compositionally biased region" description="Polar residues" evidence="2">
    <location>
        <begin position="256"/>
        <end position="266"/>
    </location>
</feature>
<comment type="caution">
    <text evidence="3">The sequence shown here is derived from an EMBL/GenBank/DDBJ whole genome shotgun (WGS) entry which is preliminary data.</text>
</comment>
<feature type="compositionally biased region" description="Polar residues" evidence="2">
    <location>
        <begin position="229"/>
        <end position="249"/>
    </location>
</feature>
<reference evidence="3" key="2">
    <citation type="submission" date="2017-10" db="EMBL/GenBank/DDBJ databases">
        <title>Ladona fulva Genome sequencing and assembly.</title>
        <authorList>
            <person name="Murali S."/>
            <person name="Richards S."/>
            <person name="Bandaranaike D."/>
            <person name="Bellair M."/>
            <person name="Blankenburg K."/>
            <person name="Chao H."/>
            <person name="Dinh H."/>
            <person name="Doddapaneni H."/>
            <person name="Dugan-Rocha S."/>
            <person name="Elkadiri S."/>
            <person name="Gnanaolivu R."/>
            <person name="Hernandez B."/>
            <person name="Skinner E."/>
            <person name="Javaid M."/>
            <person name="Lee S."/>
            <person name="Li M."/>
            <person name="Ming W."/>
            <person name="Munidasa M."/>
            <person name="Muniz J."/>
            <person name="Nguyen L."/>
            <person name="Hughes D."/>
            <person name="Osuji N."/>
            <person name="Pu L.-L."/>
            <person name="Puazo M."/>
            <person name="Qu C."/>
            <person name="Quiroz J."/>
            <person name="Raj R."/>
            <person name="Weissenberger G."/>
            <person name="Xin Y."/>
            <person name="Zou X."/>
            <person name="Han Y."/>
            <person name="Worley K."/>
            <person name="Muzny D."/>
            <person name="Gibbs R."/>
        </authorList>
    </citation>
    <scope>NUCLEOTIDE SEQUENCE</scope>
    <source>
        <strain evidence="3">Sampled in the wild</strain>
    </source>
</reference>
<feature type="compositionally biased region" description="Polar residues" evidence="2">
    <location>
        <begin position="307"/>
        <end position="319"/>
    </location>
</feature>
<evidence type="ECO:0000313" key="4">
    <source>
        <dbReference type="Proteomes" id="UP000792457"/>
    </source>
</evidence>
<sequence length="319" mass="36496">MTRLQEKESFIQELTKELTYYKTEIPKLSETLEIQKKKNDELRHKNWKAMEALTLAENNLKAHLKNSQNKSVEQQEAEWAEQLRQKDVELKQAIGERNDLVATLEEMQGLEKLKESSETQDKVKELEARLATEEGEKMMLVADRDGLLQKNSKLEAEFSTILSQVAKTELLQKEINSLKNELSTRQEQNEAMSKEVVKLNSLVKIGQASLSQEQLQVKEMEEEIEKLKVQSQNHTATNGPASESTLTESNSKEVKSPSNPVSSSELPNMEKKVKSKKKKTSNQDSVKRRKFSGWFSKKLTSRKKVKNSLSSLSETNKKD</sequence>
<protein>
    <submittedName>
        <fullName evidence="3">Uncharacterized protein</fullName>
    </submittedName>
</protein>
<dbReference type="AlphaFoldDB" id="A0A8K0KL46"/>
<organism evidence="3 4">
    <name type="scientific">Ladona fulva</name>
    <name type="common">Scarce chaser dragonfly</name>
    <name type="synonym">Libellula fulva</name>
    <dbReference type="NCBI Taxonomy" id="123851"/>
    <lineage>
        <taxon>Eukaryota</taxon>
        <taxon>Metazoa</taxon>
        <taxon>Ecdysozoa</taxon>
        <taxon>Arthropoda</taxon>
        <taxon>Hexapoda</taxon>
        <taxon>Insecta</taxon>
        <taxon>Pterygota</taxon>
        <taxon>Palaeoptera</taxon>
        <taxon>Odonata</taxon>
        <taxon>Epiprocta</taxon>
        <taxon>Anisoptera</taxon>
        <taxon>Libelluloidea</taxon>
        <taxon>Libellulidae</taxon>
        <taxon>Ladona</taxon>
    </lineage>
</organism>
<gene>
    <name evidence="3" type="ORF">J437_LFUL005169</name>
</gene>
<keyword evidence="4" id="KW-1185">Reference proteome</keyword>
<name>A0A8K0KL46_LADFU</name>
<keyword evidence="1" id="KW-0175">Coiled coil</keyword>
<reference evidence="3" key="1">
    <citation type="submission" date="2013-04" db="EMBL/GenBank/DDBJ databases">
        <authorList>
            <person name="Qu J."/>
            <person name="Murali S.C."/>
            <person name="Bandaranaike D."/>
            <person name="Bellair M."/>
            <person name="Blankenburg K."/>
            <person name="Chao H."/>
            <person name="Dinh H."/>
            <person name="Doddapaneni H."/>
            <person name="Downs B."/>
            <person name="Dugan-Rocha S."/>
            <person name="Elkadiri S."/>
            <person name="Gnanaolivu R.D."/>
            <person name="Hernandez B."/>
            <person name="Javaid M."/>
            <person name="Jayaseelan J.C."/>
            <person name="Lee S."/>
            <person name="Li M."/>
            <person name="Ming W."/>
            <person name="Munidasa M."/>
            <person name="Muniz J."/>
            <person name="Nguyen L."/>
            <person name="Ongeri F."/>
            <person name="Osuji N."/>
            <person name="Pu L.-L."/>
            <person name="Puazo M."/>
            <person name="Qu C."/>
            <person name="Quiroz J."/>
            <person name="Raj R."/>
            <person name="Weissenberger G."/>
            <person name="Xin Y."/>
            <person name="Zou X."/>
            <person name="Han Y."/>
            <person name="Richards S."/>
            <person name="Worley K."/>
            <person name="Muzny D."/>
            <person name="Gibbs R."/>
        </authorList>
    </citation>
    <scope>NUCLEOTIDE SEQUENCE</scope>
    <source>
        <strain evidence="3">Sampled in the wild</strain>
    </source>
</reference>
<proteinExistence type="predicted"/>
<feature type="region of interest" description="Disordered" evidence="2">
    <location>
        <begin position="226"/>
        <end position="319"/>
    </location>
</feature>
<feature type="coiled-coil region" evidence="1">
    <location>
        <begin position="100"/>
        <end position="143"/>
    </location>
</feature>
<evidence type="ECO:0000313" key="3">
    <source>
        <dbReference type="EMBL" id="KAG8237062.1"/>
    </source>
</evidence>
<evidence type="ECO:0000256" key="1">
    <source>
        <dbReference type="SAM" id="Coils"/>
    </source>
</evidence>
<dbReference type="Proteomes" id="UP000792457">
    <property type="component" value="Unassembled WGS sequence"/>
</dbReference>
<evidence type="ECO:0000256" key="2">
    <source>
        <dbReference type="SAM" id="MobiDB-lite"/>
    </source>
</evidence>
<dbReference type="OrthoDB" id="5875463at2759"/>
<accession>A0A8K0KL46</accession>